<evidence type="ECO:0000313" key="11">
    <source>
        <dbReference type="EMBL" id="RMB18305.1"/>
    </source>
</evidence>
<dbReference type="InterPro" id="IPR016156">
    <property type="entry name" value="FAD/NAD-linked_Rdtase_dimer_sf"/>
</dbReference>
<feature type="domain" description="Pyridine nucleotide-disulphide oxidoreductase dimerisation" evidence="8">
    <location>
        <begin position="383"/>
        <end position="486"/>
    </location>
</feature>
<keyword evidence="4" id="KW-0274">FAD</keyword>
<name>A0A3M0DAL1_9EURY</name>
<accession>A0A3M0DAL1</accession>
<dbReference type="Proteomes" id="UP000277326">
    <property type="component" value="Unassembled WGS sequence"/>
</dbReference>
<evidence type="ECO:0000256" key="1">
    <source>
        <dbReference type="ARBA" id="ARBA00001974"/>
    </source>
</evidence>
<dbReference type="EMBL" id="CP034145">
    <property type="protein sequence ID" value="AZH26238.1"/>
    <property type="molecule type" value="Genomic_DNA"/>
</dbReference>
<dbReference type="SUPFAM" id="SSF51905">
    <property type="entry name" value="FAD/NAD(P)-binding domain"/>
    <property type="match status" value="2"/>
</dbReference>
<evidence type="ECO:0000259" key="8">
    <source>
        <dbReference type="Pfam" id="PF02852"/>
    </source>
</evidence>
<dbReference type="EMBL" id="REFS01000003">
    <property type="protein sequence ID" value="RMB18305.1"/>
    <property type="molecule type" value="Genomic_DNA"/>
</dbReference>
<dbReference type="Pfam" id="PF07992">
    <property type="entry name" value="Pyr_redox_2"/>
    <property type="match status" value="1"/>
</dbReference>
<dbReference type="Gene3D" id="3.50.50.60">
    <property type="entry name" value="FAD/NAD(P)-binding domain"/>
    <property type="match status" value="4"/>
</dbReference>
<keyword evidence="5" id="KW-0560">Oxidoreductase</keyword>
<dbReference type="KEGG" id="haer:DU502_13085"/>
<dbReference type="OrthoDB" id="27922at2157"/>
<feature type="domain" description="FAD/NAD(P)-binding" evidence="9">
    <location>
        <begin position="6"/>
        <end position="340"/>
    </location>
</feature>
<dbReference type="PRINTS" id="PR00411">
    <property type="entry name" value="PNDRDTASEI"/>
</dbReference>
<dbReference type="Pfam" id="PF02852">
    <property type="entry name" value="Pyr_redox_dim"/>
    <property type="match status" value="1"/>
</dbReference>
<keyword evidence="13" id="KW-1185">Reference proteome</keyword>
<dbReference type="GeneID" id="38472237"/>
<protein>
    <submittedName>
        <fullName evidence="11">NADPH-dependent 2,4-dienoyl-CoA reductase/sulfur reductase-like enzyme</fullName>
    </submittedName>
    <submittedName>
        <fullName evidence="10">Pyridine nucleotide-disulfide oxidoreductase</fullName>
    </submittedName>
</protein>
<dbReference type="PRINTS" id="PR00368">
    <property type="entry name" value="FADPNR"/>
</dbReference>
<dbReference type="PANTHER" id="PTHR43429:SF1">
    <property type="entry name" value="NAD(P)H SULFUR OXIDOREDUCTASE (COA-DEPENDENT)"/>
    <property type="match status" value="1"/>
</dbReference>
<reference evidence="10 13" key="2">
    <citation type="submission" date="2018-07" db="EMBL/GenBank/DDBJ databases">
        <title>Genome sequences of Haloplanus aerogenes JCM 16430T.</title>
        <authorList>
            <person name="Kim Y.B."/>
            <person name="Roh S.W."/>
        </authorList>
    </citation>
    <scope>NUCLEOTIDE SEQUENCE [LARGE SCALE GENOMIC DNA]</scope>
    <source>
        <strain evidence="10 13">JCM 16430</strain>
    </source>
</reference>
<dbReference type="AlphaFoldDB" id="A0A3M0DAL1"/>
<feature type="region of interest" description="Disordered" evidence="7">
    <location>
        <begin position="254"/>
        <end position="285"/>
    </location>
</feature>
<evidence type="ECO:0000256" key="6">
    <source>
        <dbReference type="ARBA" id="ARBA00023284"/>
    </source>
</evidence>
<evidence type="ECO:0000256" key="3">
    <source>
        <dbReference type="ARBA" id="ARBA00022630"/>
    </source>
</evidence>
<comment type="similarity">
    <text evidence="2">Belongs to the class-III pyridine nucleotide-disulfide oxidoreductase family.</text>
</comment>
<keyword evidence="3" id="KW-0285">Flavoprotein</keyword>
<dbReference type="InterPro" id="IPR023753">
    <property type="entry name" value="FAD/NAD-binding_dom"/>
</dbReference>
<reference evidence="11" key="3">
    <citation type="submission" date="2018-10" db="EMBL/GenBank/DDBJ databases">
        <authorList>
            <person name="Whitman W."/>
            <person name="Huntemann M."/>
            <person name="Clum A."/>
            <person name="Pillay M."/>
            <person name="Palaniappan K."/>
            <person name="Varghese N."/>
            <person name="Mikhailova N."/>
            <person name="Stamatis D."/>
            <person name="Reddy T."/>
            <person name="Daum C."/>
            <person name="Shapiro N."/>
            <person name="Ivanova N."/>
            <person name="Kyrpides N."/>
            <person name="Woyke T."/>
        </authorList>
    </citation>
    <scope>NUCLEOTIDE SEQUENCE</scope>
    <source>
        <strain evidence="11">CGMCC 1.10124</strain>
    </source>
</reference>
<evidence type="ECO:0000313" key="10">
    <source>
        <dbReference type="EMBL" id="AZH26238.1"/>
    </source>
</evidence>
<proteinExistence type="inferred from homology"/>
<dbReference type="InterPro" id="IPR050260">
    <property type="entry name" value="FAD-bd_OxRdtase"/>
</dbReference>
<evidence type="ECO:0000256" key="7">
    <source>
        <dbReference type="SAM" id="MobiDB-lite"/>
    </source>
</evidence>
<dbReference type="GO" id="GO:0016491">
    <property type="term" value="F:oxidoreductase activity"/>
    <property type="evidence" value="ECO:0007669"/>
    <property type="project" value="UniProtKB-KW"/>
</dbReference>
<dbReference type="PANTHER" id="PTHR43429">
    <property type="entry name" value="PYRIDINE NUCLEOTIDE-DISULFIDE OXIDOREDUCTASE DOMAIN-CONTAINING"/>
    <property type="match status" value="1"/>
</dbReference>
<gene>
    <name evidence="11" type="ORF">ATH50_1757</name>
    <name evidence="10" type="ORF">DU502_13085</name>
</gene>
<reference evidence="11 12" key="1">
    <citation type="journal article" date="2015" name="Stand. Genomic Sci.">
        <title>Genomic Encyclopedia of Bacterial and Archaeal Type Strains, Phase III: the genomes of soil and plant-associated and newly described type strains.</title>
        <authorList>
            <person name="Whitman W.B."/>
            <person name="Woyke T."/>
            <person name="Klenk H.P."/>
            <person name="Zhou Y."/>
            <person name="Lilburn T.G."/>
            <person name="Beck B.J."/>
            <person name="De Vos P."/>
            <person name="Vandamme P."/>
            <person name="Eisen J.A."/>
            <person name="Garrity G."/>
            <person name="Hugenholtz P."/>
            <person name="Kyrpides N.C."/>
        </authorList>
    </citation>
    <scope>NUCLEOTIDE SEQUENCE [LARGE SCALE GENOMIC DNA]</scope>
    <source>
        <strain evidence="11 12">CGMCC 1.10124</strain>
    </source>
</reference>
<organism evidence="11 12">
    <name type="scientific">Haloplanus aerogenes</name>
    <dbReference type="NCBI Taxonomy" id="660522"/>
    <lineage>
        <taxon>Archaea</taxon>
        <taxon>Methanobacteriati</taxon>
        <taxon>Methanobacteriota</taxon>
        <taxon>Stenosarchaea group</taxon>
        <taxon>Halobacteria</taxon>
        <taxon>Halobacteriales</taxon>
        <taxon>Haloferacaceae</taxon>
        <taxon>Haloplanus</taxon>
    </lineage>
</organism>
<dbReference type="InterPro" id="IPR036188">
    <property type="entry name" value="FAD/NAD-bd_sf"/>
</dbReference>
<sequence>MARDPFVVIGGDAAGLSAASKFRREADREVIVFEKGQWVSYAHCGLPYFVEGSVERLTDLLSLSPSDIEDRGIDLRRGHEVVSVDPTERTVTVRTDGERFDQPYSELLVATGARATTGAFDASLDGVFTIHGLDSAAAVDAYLAPPGEYDRDRLGDGPVDDALIDHNAALDPPERVAIVGGGYVGIEMAEALTARGLDVHLFQRSDHVLPPFGAAVAERVEPHLDAQGVTLHTGTVVDELVGADRIEAVVADDSEGSEITRADSEAVDSVERSSTSNRAEPGDGERYPVEMALLGVGIQPNTELLDGTGVARGPSGAVRTDAYGRTTLPAVYAAGDVATARHAVTGAETWVPLGLTANRAGRAIGATVAGDPTPVGNVAGTAVVKAFDLECGRVGLVDEDVAADTGFDPVSETITAGSRSGYYPGGDETTVTLVADRRTGRVLGGAIVGRDRAAIRIDTLATAIEAEMTLNDLERLDLAYAPPFSPVWDPVLVAAKVVNGRLES</sequence>
<keyword evidence="6" id="KW-0676">Redox-active center</keyword>
<dbReference type="Proteomes" id="UP000282007">
    <property type="component" value="Chromosome"/>
</dbReference>
<evidence type="ECO:0000313" key="13">
    <source>
        <dbReference type="Proteomes" id="UP000282007"/>
    </source>
</evidence>
<dbReference type="RefSeq" id="WP_121920399.1">
    <property type="nucleotide sequence ID" value="NZ_CP034145.1"/>
</dbReference>
<dbReference type="InterPro" id="IPR004099">
    <property type="entry name" value="Pyr_nucl-diS_OxRdtase_dimer"/>
</dbReference>
<evidence type="ECO:0000259" key="9">
    <source>
        <dbReference type="Pfam" id="PF07992"/>
    </source>
</evidence>
<dbReference type="SUPFAM" id="SSF55424">
    <property type="entry name" value="FAD/NAD-linked reductases, dimerisation (C-terminal) domain"/>
    <property type="match status" value="1"/>
</dbReference>
<evidence type="ECO:0000256" key="4">
    <source>
        <dbReference type="ARBA" id="ARBA00022827"/>
    </source>
</evidence>
<comment type="cofactor">
    <cofactor evidence="1">
        <name>FAD</name>
        <dbReference type="ChEBI" id="CHEBI:57692"/>
    </cofactor>
</comment>
<evidence type="ECO:0000256" key="5">
    <source>
        <dbReference type="ARBA" id="ARBA00023002"/>
    </source>
</evidence>
<evidence type="ECO:0000256" key="2">
    <source>
        <dbReference type="ARBA" id="ARBA00009130"/>
    </source>
</evidence>
<evidence type="ECO:0000313" key="12">
    <source>
        <dbReference type="Proteomes" id="UP000277326"/>
    </source>
</evidence>